<protein>
    <submittedName>
        <fullName evidence="1">Uncharacterized protein</fullName>
    </submittedName>
</protein>
<reference evidence="1 2" key="1">
    <citation type="submission" date="2023-11" db="EMBL/GenBank/DDBJ databases">
        <title>Draft genome of Azohydromonas lata strain H1 (DSM1123), a polyhydroxyalkanoate producer.</title>
        <authorList>
            <person name="Traversa D."/>
            <person name="D'Addabbo P."/>
            <person name="Pazzani C."/>
            <person name="Manzari C."/>
            <person name="Chiara M."/>
            <person name="Scrascia M."/>
        </authorList>
    </citation>
    <scope>NUCLEOTIDE SEQUENCE [LARGE SCALE GENOMIC DNA]</scope>
    <source>
        <strain evidence="1 2">H1</strain>
    </source>
</reference>
<dbReference type="InterPro" id="IPR029016">
    <property type="entry name" value="GAF-like_dom_sf"/>
</dbReference>
<name>A0ABU5IIX7_9BURK</name>
<evidence type="ECO:0000313" key="2">
    <source>
        <dbReference type="Proteomes" id="UP001293718"/>
    </source>
</evidence>
<dbReference type="Proteomes" id="UP001293718">
    <property type="component" value="Unassembled WGS sequence"/>
</dbReference>
<dbReference type="SUPFAM" id="SSF55781">
    <property type="entry name" value="GAF domain-like"/>
    <property type="match status" value="1"/>
</dbReference>
<sequence length="109" mass="12124">MRQGERDGQYTLTFEVRRLSEGFEDEGWVGHIALPAMQAAVRELVWPCDLATAQAGFMAVRESTHRWSALSQHRTRIGERMPLAIGLAYLARGRRRQARSAAGAAASAR</sequence>
<comment type="caution">
    <text evidence="1">The sequence shown here is derived from an EMBL/GenBank/DDBJ whole genome shotgun (WGS) entry which is preliminary data.</text>
</comment>
<evidence type="ECO:0000313" key="1">
    <source>
        <dbReference type="EMBL" id="MDZ5458706.1"/>
    </source>
</evidence>
<proteinExistence type="predicted"/>
<accession>A0ABU5IIX7</accession>
<dbReference type="Gene3D" id="3.30.450.40">
    <property type="match status" value="1"/>
</dbReference>
<keyword evidence="2" id="KW-1185">Reference proteome</keyword>
<dbReference type="EMBL" id="JAXOJX010000033">
    <property type="protein sequence ID" value="MDZ5458706.1"/>
    <property type="molecule type" value="Genomic_DNA"/>
</dbReference>
<dbReference type="RefSeq" id="WP_322466714.1">
    <property type="nucleotide sequence ID" value="NZ_JAXOJX010000033.1"/>
</dbReference>
<organism evidence="1 2">
    <name type="scientific">Azohydromonas lata</name>
    <dbReference type="NCBI Taxonomy" id="45677"/>
    <lineage>
        <taxon>Bacteria</taxon>
        <taxon>Pseudomonadati</taxon>
        <taxon>Pseudomonadota</taxon>
        <taxon>Betaproteobacteria</taxon>
        <taxon>Burkholderiales</taxon>
        <taxon>Sphaerotilaceae</taxon>
        <taxon>Azohydromonas</taxon>
    </lineage>
</organism>
<gene>
    <name evidence="1" type="ORF">SM757_19180</name>
</gene>